<gene>
    <name evidence="5" type="ORF">TorRG33x02_265290</name>
</gene>
<dbReference type="PANTHER" id="PTHR31580">
    <property type="entry name" value="FILAMENT-LIKE PLANT PROTEIN 4"/>
    <property type="match status" value="1"/>
</dbReference>
<dbReference type="SUPFAM" id="SSF57997">
    <property type="entry name" value="Tropomyosin"/>
    <property type="match status" value="1"/>
</dbReference>
<dbReference type="OrthoDB" id="1917992at2759"/>
<name>A0A2P5D1H8_TREOI</name>
<feature type="region of interest" description="Disordered" evidence="4">
    <location>
        <begin position="916"/>
        <end position="935"/>
    </location>
</feature>
<sequence length="1098" mass="123690">MENNNKAWLWRKKSAEKNIGAIDHKPLKGNEDDQIQALLAEKVELERNMKNLNDRLSSALSECKSKDELVETHAKKAQEAMKGWEKAEEEAMSLKIQLDEALQHRVAGEERLAHLDAALKECMQQLRFVREEQEQRVHDAVIKTSREFEKTQMILEEKLSETNKRLAKIIAENSHLGKALMLKEKLIEELNRQLNQVEADFGALMTRLESTEKDNGSLKYEVRVLEKELEIRNEEREFNRRTADASHKQHLESVKKIAKLESECQRLRLLVRKRLPGPAALAKMKNEVEMLGRDSIEMRRKSNPTSLLFDSTGDNSSETPSKKISMLTEQLCAMEEENKALREVLIKKTNELQSSRNVYARTASQLSQVESQLEESSKGLMLTEPRRNSLTSHELPLASMSEVDSDDKVSCAESWASTLISELEHFRNEKQKGSLSKRGVGASDINLMDDFVEMEKLAVVSANKPAGESHVSSNEANSNAGPLENKYSSGVVDSQTPVSDSEPGFRVSNQEIRYSFNGNFPVWLQDTLKLVLEQNRATGRNFEEILEDIRGALAHITRPKPGELVLAREGSNHFDASILSPVRGNVSLKNSSKSLEMDSSCGVIDVHISQSDKSSQQVQPDMSKFICKMIEVIEGIGLPSPDYDNATNFSKKEGNFYSHKNSETPYMVRVLQWKTSELSAVLQQYVHACYDLLNGKADLGKFVQELTIALEWIINHCFSLQDVSSMRDAIIKQCGWDESRSESEAEGGFMGHFPEADKAHIPRQQLSHLSSVVASNGHTIQAEELKSTAAEESRKLTDKLIDIESSKKELEERLQSAADTSEYLTKQLQESEKVIESLQTELQAFRKSKGMTEDQIENHKMMNEDLDTQLKVARGELNEARQKFSSLEVELENKNHSFEELQATCVELQLQLESVKKESPNTDHNQEQKELRSDQEITAASEKLAECQETILNLGKQLKALATPREAALFDKVIINPSDAKTTTDNTSTTLKEDKNTSHRTSLLDQMLAEDDAATKILRSPDTKEIDRNSTTKLGPYVAVEPLEKILVLGGKHQDDNTAVDSLAIVPTKKQGGGSLWRKLLWRKKKGNSKKKPLPFPS</sequence>
<evidence type="ECO:0000256" key="2">
    <source>
        <dbReference type="ARBA" id="ARBA00023054"/>
    </source>
</evidence>
<feature type="compositionally biased region" description="Polar residues" evidence="4">
    <location>
        <begin position="470"/>
        <end position="499"/>
    </location>
</feature>
<keyword evidence="6" id="KW-1185">Reference proteome</keyword>
<dbReference type="PANTHER" id="PTHR31580:SF22">
    <property type="entry name" value="FILAMENT-LIKE PLANT PROTEIN 7"/>
    <property type="match status" value="1"/>
</dbReference>
<dbReference type="AlphaFoldDB" id="A0A2P5D1H8"/>
<dbReference type="FunCoup" id="A0A2P5D1H8">
    <property type="interactions" value="108"/>
</dbReference>
<feature type="coiled-coil region" evidence="3">
    <location>
        <begin position="180"/>
        <end position="228"/>
    </location>
</feature>
<dbReference type="InParanoid" id="A0A2P5D1H8"/>
<reference evidence="6" key="1">
    <citation type="submission" date="2016-06" db="EMBL/GenBank/DDBJ databases">
        <title>Parallel loss of symbiosis genes in relatives of nitrogen-fixing non-legume Parasponia.</title>
        <authorList>
            <person name="Van Velzen R."/>
            <person name="Holmer R."/>
            <person name="Bu F."/>
            <person name="Rutten L."/>
            <person name="Van Zeijl A."/>
            <person name="Liu W."/>
            <person name="Santuari L."/>
            <person name="Cao Q."/>
            <person name="Sharma T."/>
            <person name="Shen D."/>
            <person name="Roswanjaya Y."/>
            <person name="Wardhani T."/>
            <person name="Kalhor M.S."/>
            <person name="Jansen J."/>
            <person name="Van den Hoogen J."/>
            <person name="Gungor B."/>
            <person name="Hartog M."/>
            <person name="Hontelez J."/>
            <person name="Verver J."/>
            <person name="Yang W.-C."/>
            <person name="Schijlen E."/>
            <person name="Repin R."/>
            <person name="Schilthuizen M."/>
            <person name="Schranz E."/>
            <person name="Heidstra R."/>
            <person name="Miyata K."/>
            <person name="Fedorova E."/>
            <person name="Kohlen W."/>
            <person name="Bisseling T."/>
            <person name="Smit S."/>
            <person name="Geurts R."/>
        </authorList>
    </citation>
    <scope>NUCLEOTIDE SEQUENCE [LARGE SCALE GENOMIC DNA]</scope>
    <source>
        <strain evidence="6">cv. RG33-2</strain>
    </source>
</reference>
<evidence type="ECO:0000256" key="4">
    <source>
        <dbReference type="SAM" id="MobiDB-lite"/>
    </source>
</evidence>
<comment type="similarity">
    <text evidence="1">Belongs to the FPP family.</text>
</comment>
<proteinExistence type="inferred from homology"/>
<feature type="region of interest" description="Disordered" evidence="4">
    <location>
        <begin position="465"/>
        <end position="504"/>
    </location>
</feature>
<dbReference type="EMBL" id="JXTC01000306">
    <property type="protein sequence ID" value="PON67161.1"/>
    <property type="molecule type" value="Genomic_DNA"/>
</dbReference>
<evidence type="ECO:0000256" key="1">
    <source>
        <dbReference type="ARBA" id="ARBA00005921"/>
    </source>
</evidence>
<dbReference type="InterPro" id="IPR008587">
    <property type="entry name" value="FPP_plant"/>
</dbReference>
<protein>
    <submittedName>
        <fullName evidence="5">Filament-like protein</fullName>
    </submittedName>
</protein>
<feature type="coiled-coil region" evidence="3">
    <location>
        <begin position="28"/>
        <end position="132"/>
    </location>
</feature>
<comment type="caution">
    <text evidence="5">The sequence shown here is derived from an EMBL/GenBank/DDBJ whole genome shotgun (WGS) entry which is preliminary data.</text>
</comment>
<organism evidence="5 6">
    <name type="scientific">Trema orientale</name>
    <name type="common">Charcoal tree</name>
    <name type="synonym">Celtis orientalis</name>
    <dbReference type="NCBI Taxonomy" id="63057"/>
    <lineage>
        <taxon>Eukaryota</taxon>
        <taxon>Viridiplantae</taxon>
        <taxon>Streptophyta</taxon>
        <taxon>Embryophyta</taxon>
        <taxon>Tracheophyta</taxon>
        <taxon>Spermatophyta</taxon>
        <taxon>Magnoliopsida</taxon>
        <taxon>eudicotyledons</taxon>
        <taxon>Gunneridae</taxon>
        <taxon>Pentapetalae</taxon>
        <taxon>rosids</taxon>
        <taxon>fabids</taxon>
        <taxon>Rosales</taxon>
        <taxon>Cannabaceae</taxon>
        <taxon>Trema</taxon>
    </lineage>
</organism>
<evidence type="ECO:0000313" key="5">
    <source>
        <dbReference type="EMBL" id="PON67161.1"/>
    </source>
</evidence>
<dbReference type="Proteomes" id="UP000237000">
    <property type="component" value="Unassembled WGS sequence"/>
</dbReference>
<dbReference type="Pfam" id="PF05911">
    <property type="entry name" value="FPP"/>
    <property type="match status" value="1"/>
</dbReference>
<dbReference type="STRING" id="63057.A0A2P5D1H8"/>
<evidence type="ECO:0000313" key="6">
    <source>
        <dbReference type="Proteomes" id="UP000237000"/>
    </source>
</evidence>
<keyword evidence="2 3" id="KW-0175">Coiled coil</keyword>
<accession>A0A2P5D1H8</accession>
<evidence type="ECO:0000256" key="3">
    <source>
        <dbReference type="SAM" id="Coils"/>
    </source>
</evidence>